<dbReference type="SMART" id="SM00448">
    <property type="entry name" value="REC"/>
    <property type="match status" value="1"/>
</dbReference>
<dbReference type="InterPro" id="IPR036097">
    <property type="entry name" value="HisK_dim/P_sf"/>
</dbReference>
<dbReference type="GO" id="GO:0000155">
    <property type="term" value="F:phosphorelay sensor kinase activity"/>
    <property type="evidence" value="ECO:0007669"/>
    <property type="project" value="InterPro"/>
</dbReference>
<comment type="caution">
    <text evidence="5">The sequence shown here is derived from an EMBL/GenBank/DDBJ whole genome shotgun (WGS) entry which is preliminary data.</text>
</comment>
<dbReference type="Pfam" id="PF00072">
    <property type="entry name" value="Response_reg"/>
    <property type="match status" value="1"/>
</dbReference>
<name>A0A327NYQ0_9BACT</name>
<gene>
    <name evidence="5" type="ORF">HMF3257_34945</name>
</gene>
<dbReference type="Gene3D" id="1.10.287.130">
    <property type="match status" value="1"/>
</dbReference>
<accession>A0A327NYQ0</accession>
<dbReference type="PANTHER" id="PTHR43547">
    <property type="entry name" value="TWO-COMPONENT HISTIDINE KINASE"/>
    <property type="match status" value="1"/>
</dbReference>
<evidence type="ECO:0000313" key="5">
    <source>
        <dbReference type="EMBL" id="RAI77998.1"/>
    </source>
</evidence>
<dbReference type="OrthoDB" id="9781208at2"/>
<dbReference type="RefSeq" id="WP_111349244.1">
    <property type="nucleotide sequence ID" value="NZ_QLII01000001.1"/>
</dbReference>
<feature type="domain" description="Histidine kinase" evidence="3">
    <location>
        <begin position="144"/>
        <end position="362"/>
    </location>
</feature>
<feature type="domain" description="Response regulatory" evidence="4">
    <location>
        <begin position="4"/>
        <end position="120"/>
    </location>
</feature>
<keyword evidence="5" id="KW-0808">Transferase</keyword>
<evidence type="ECO:0000259" key="3">
    <source>
        <dbReference type="PROSITE" id="PS50109"/>
    </source>
</evidence>
<dbReference type="SUPFAM" id="SSF52172">
    <property type="entry name" value="CheY-like"/>
    <property type="match status" value="1"/>
</dbReference>
<dbReference type="PANTHER" id="PTHR43547:SF2">
    <property type="entry name" value="HYBRID SIGNAL TRANSDUCTION HISTIDINE KINASE C"/>
    <property type="match status" value="1"/>
</dbReference>
<dbReference type="InterPro" id="IPR036890">
    <property type="entry name" value="HATPase_C_sf"/>
</dbReference>
<keyword evidence="1 2" id="KW-0597">Phosphoprotein</keyword>
<dbReference type="Pfam" id="PF02518">
    <property type="entry name" value="HATPase_c"/>
    <property type="match status" value="1"/>
</dbReference>
<feature type="modified residue" description="4-aspartylphosphate" evidence="2">
    <location>
        <position position="53"/>
    </location>
</feature>
<dbReference type="EMBL" id="QLII01000001">
    <property type="protein sequence ID" value="RAI77998.1"/>
    <property type="molecule type" value="Genomic_DNA"/>
</dbReference>
<dbReference type="InterPro" id="IPR011006">
    <property type="entry name" value="CheY-like_superfamily"/>
</dbReference>
<dbReference type="SUPFAM" id="SSF55874">
    <property type="entry name" value="ATPase domain of HSP90 chaperone/DNA topoisomerase II/histidine kinase"/>
    <property type="match status" value="1"/>
</dbReference>
<keyword evidence="5" id="KW-0418">Kinase</keyword>
<dbReference type="CDD" id="cd17574">
    <property type="entry name" value="REC_OmpR"/>
    <property type="match status" value="1"/>
</dbReference>
<evidence type="ECO:0000256" key="2">
    <source>
        <dbReference type="PROSITE-ProRule" id="PRU00169"/>
    </source>
</evidence>
<protein>
    <submittedName>
        <fullName evidence="5">Hybrid sensor histidine kinase/response regulator</fullName>
    </submittedName>
</protein>
<organism evidence="5 6">
    <name type="scientific">Spirosoma telluris</name>
    <dbReference type="NCBI Taxonomy" id="2183553"/>
    <lineage>
        <taxon>Bacteria</taxon>
        <taxon>Pseudomonadati</taxon>
        <taxon>Bacteroidota</taxon>
        <taxon>Cytophagia</taxon>
        <taxon>Cytophagales</taxon>
        <taxon>Cytophagaceae</taxon>
        <taxon>Spirosoma</taxon>
    </lineage>
</organism>
<sequence>MAAKILLIEDEPWIRENVDTLLTLKGYQVVTAPTGREGLIQAMLNLPDLILCDIRMPEMDGYQVLEAIRNNRSLAAIPFIFLTAKTEETDVRKGMVLGADDYLTKPFTLESLLLAIESRLRREVSRQADIHGRLDELRSTLISVSNHEYNTPLSSIFGLTALLMDHYDEFNREDSIEMLSMIKASSLRLKRSLDNPKIWEELQQVPSMPTSFISGISRIDNEIVNQSISRINDRQDQKVNCQFDLESAQISLSETHLGIILEELIDNACKFSDGSHPIQLSGHLGEINYQLTISNHGRLFKPEDIARIAPYKQFDRKIYEQQGLGLGLAIVQKLLSLTRGSMVIESQPTGETSILVILQRELS</sequence>
<dbReference type="InterPro" id="IPR003594">
    <property type="entry name" value="HATPase_dom"/>
</dbReference>
<dbReference type="Proteomes" id="UP000249016">
    <property type="component" value="Unassembled WGS sequence"/>
</dbReference>
<reference evidence="5 6" key="1">
    <citation type="submission" date="2018-06" db="EMBL/GenBank/DDBJ databases">
        <title>Spirosoma sp. HMF3257 Genome sequencing and assembly.</title>
        <authorList>
            <person name="Kang H."/>
            <person name="Cha I."/>
            <person name="Kim H."/>
            <person name="Kang J."/>
            <person name="Joh K."/>
        </authorList>
    </citation>
    <scope>NUCLEOTIDE SEQUENCE [LARGE SCALE GENOMIC DNA]</scope>
    <source>
        <strain evidence="5 6">HMF3257</strain>
    </source>
</reference>
<evidence type="ECO:0000256" key="1">
    <source>
        <dbReference type="ARBA" id="ARBA00022553"/>
    </source>
</evidence>
<dbReference type="Gene3D" id="3.40.50.2300">
    <property type="match status" value="1"/>
</dbReference>
<dbReference type="PROSITE" id="PS50110">
    <property type="entry name" value="RESPONSE_REGULATORY"/>
    <property type="match status" value="1"/>
</dbReference>
<dbReference type="AlphaFoldDB" id="A0A327NYQ0"/>
<evidence type="ECO:0000259" key="4">
    <source>
        <dbReference type="PROSITE" id="PS50110"/>
    </source>
</evidence>
<dbReference type="PROSITE" id="PS50109">
    <property type="entry name" value="HIS_KIN"/>
    <property type="match status" value="1"/>
</dbReference>
<dbReference type="SMART" id="SM00387">
    <property type="entry name" value="HATPase_c"/>
    <property type="match status" value="1"/>
</dbReference>
<dbReference type="Gene3D" id="3.30.565.10">
    <property type="entry name" value="Histidine kinase-like ATPase, C-terminal domain"/>
    <property type="match status" value="1"/>
</dbReference>
<dbReference type="InterPro" id="IPR001789">
    <property type="entry name" value="Sig_transdc_resp-reg_receiver"/>
</dbReference>
<dbReference type="InterPro" id="IPR005467">
    <property type="entry name" value="His_kinase_dom"/>
</dbReference>
<dbReference type="SUPFAM" id="SSF47384">
    <property type="entry name" value="Homodimeric domain of signal transducing histidine kinase"/>
    <property type="match status" value="1"/>
</dbReference>
<keyword evidence="6" id="KW-1185">Reference proteome</keyword>
<proteinExistence type="predicted"/>
<evidence type="ECO:0000313" key="6">
    <source>
        <dbReference type="Proteomes" id="UP000249016"/>
    </source>
</evidence>